<comment type="caution">
    <text evidence="2">The sequence shown here is derived from an EMBL/GenBank/DDBJ whole genome shotgun (WGS) entry which is preliminary data.</text>
</comment>
<protein>
    <submittedName>
        <fullName evidence="2">Uncharacterized protein</fullName>
    </submittedName>
</protein>
<feature type="transmembrane region" description="Helical" evidence="1">
    <location>
        <begin position="30"/>
        <end position="49"/>
    </location>
</feature>
<evidence type="ECO:0000256" key="1">
    <source>
        <dbReference type="SAM" id="Phobius"/>
    </source>
</evidence>
<keyword evidence="1" id="KW-1133">Transmembrane helix</keyword>
<dbReference type="RefSeq" id="WP_194663883.1">
    <property type="nucleotide sequence ID" value="NZ_RDPI01000019.1"/>
</dbReference>
<evidence type="ECO:0000313" key="2">
    <source>
        <dbReference type="EMBL" id="MBF4374423.1"/>
    </source>
</evidence>
<gene>
    <name evidence="2" type="ORF">EAY46_15245</name>
</gene>
<keyword evidence="1" id="KW-0812">Transmembrane</keyword>
<keyword evidence="3" id="KW-1185">Reference proteome</keyword>
<reference evidence="2 3" key="1">
    <citation type="journal article" date="2021" name="PeerJ">
        <title>Analysis of 44 Vibrio anguillarum genomes reveals high genetic diversity.</title>
        <authorList>
            <person name="Hansen M.J."/>
            <person name="Dalsgaard I."/>
        </authorList>
    </citation>
    <scope>NUCLEOTIDE SEQUENCE [LARGE SCALE GENOMIC DNA]</scope>
    <source>
        <strain evidence="2 3">040915-1/1B</strain>
    </source>
</reference>
<dbReference type="EMBL" id="RDPI01000019">
    <property type="protein sequence ID" value="MBF4374423.1"/>
    <property type="molecule type" value="Genomic_DNA"/>
</dbReference>
<keyword evidence="1" id="KW-0472">Membrane</keyword>
<proteinExistence type="predicted"/>
<evidence type="ECO:0000313" key="3">
    <source>
        <dbReference type="Proteomes" id="UP000726136"/>
    </source>
</evidence>
<organism evidence="2 3">
    <name type="scientific">Vibrio anguillarum</name>
    <name type="common">Listonella anguillarum</name>
    <dbReference type="NCBI Taxonomy" id="55601"/>
    <lineage>
        <taxon>Bacteria</taxon>
        <taxon>Pseudomonadati</taxon>
        <taxon>Pseudomonadota</taxon>
        <taxon>Gammaproteobacteria</taxon>
        <taxon>Vibrionales</taxon>
        <taxon>Vibrionaceae</taxon>
        <taxon>Vibrio</taxon>
    </lineage>
</organism>
<dbReference type="Proteomes" id="UP000726136">
    <property type="component" value="Unassembled WGS sequence"/>
</dbReference>
<feature type="transmembrane region" description="Helical" evidence="1">
    <location>
        <begin position="69"/>
        <end position="90"/>
    </location>
</feature>
<accession>A0ABR9Z7P6</accession>
<name>A0ABR9Z7P6_VIBAN</name>
<sequence>MKNICKFNFDTFAYNLDSNMSAMGMPLPTTVFGASTGLFTSLASLDMALNFGHSLPSNLIAQGGKIGTYGLAIGSAGYAGAILGSAVMAANRATRCDKQQLIKAARELGLYGGWIDDAVNYFPEIMRKH</sequence>